<evidence type="ECO:0000313" key="2">
    <source>
        <dbReference type="Proteomes" id="UP001056384"/>
    </source>
</evidence>
<keyword evidence="2" id="KW-1185">Reference proteome</keyword>
<protein>
    <submittedName>
        <fullName evidence="1">Uncharacterized protein</fullName>
    </submittedName>
</protein>
<gene>
    <name evidence="1" type="ORF">Slin15195_G116970</name>
</gene>
<dbReference type="Proteomes" id="UP001056384">
    <property type="component" value="Chromosome 11"/>
</dbReference>
<organism evidence="1 2">
    <name type="scientific">Septoria linicola</name>
    <dbReference type="NCBI Taxonomy" id="215465"/>
    <lineage>
        <taxon>Eukaryota</taxon>
        <taxon>Fungi</taxon>
        <taxon>Dikarya</taxon>
        <taxon>Ascomycota</taxon>
        <taxon>Pezizomycotina</taxon>
        <taxon>Dothideomycetes</taxon>
        <taxon>Dothideomycetidae</taxon>
        <taxon>Mycosphaerellales</taxon>
        <taxon>Mycosphaerellaceae</taxon>
        <taxon>Septoria</taxon>
    </lineage>
</organism>
<sequence length="292" mass="32930">MVESPAKRRKISNNDTDEQGGVAVEIPLCERTVCALISPETTPSATFEGENEARAVAIQVVTEQAALSTIITQSNRYLSPKTTCWKHPKGKTNSLKAPCENCADLLEDQEPPLGSLCTFEFRLGTLKPVPALKRWLLNPNFSFDGSYADRREELTTILSNGHITSEEMRVAIAFASNQIMLSHESISALYNYLLRWPYVKNRDPMPEADDPRSYPNKAATEAMSDQDLYWWLSKSAIEVDYLHRMEEDLWQEILEEKWDDAKFGNVSEVTELLRLGFVTKAMVGEYCGVPDV</sequence>
<dbReference type="AlphaFoldDB" id="A0A9Q9B6J3"/>
<name>A0A9Q9B6J3_9PEZI</name>
<reference evidence="1" key="1">
    <citation type="submission" date="2022-06" db="EMBL/GenBank/DDBJ databases">
        <title>Complete genome sequences of two strains of the flax pathogen Septoria linicola.</title>
        <authorList>
            <person name="Lapalu N."/>
            <person name="Simon A."/>
            <person name="Demenou B."/>
            <person name="Paumier D."/>
            <person name="Guillot M.-P."/>
            <person name="Gout L."/>
            <person name="Valade R."/>
        </authorList>
    </citation>
    <scope>NUCLEOTIDE SEQUENCE</scope>
    <source>
        <strain evidence="1">SE15195</strain>
    </source>
</reference>
<dbReference type="EMBL" id="CP099428">
    <property type="protein sequence ID" value="USW58378.1"/>
    <property type="molecule type" value="Genomic_DNA"/>
</dbReference>
<evidence type="ECO:0000313" key="1">
    <source>
        <dbReference type="EMBL" id="USW58378.1"/>
    </source>
</evidence>
<proteinExistence type="predicted"/>
<accession>A0A9Q9B6J3</accession>